<feature type="compositionally biased region" description="Basic and acidic residues" evidence="1">
    <location>
        <begin position="306"/>
        <end position="320"/>
    </location>
</feature>
<feature type="region of interest" description="Disordered" evidence="1">
    <location>
        <begin position="291"/>
        <end position="342"/>
    </location>
</feature>
<organism evidence="2 3">
    <name type="scientific">Pandoravirus celtis</name>
    <dbReference type="NCBI Taxonomy" id="2568002"/>
    <lineage>
        <taxon>Viruses</taxon>
        <taxon>Pandoravirus</taxon>
    </lineage>
</organism>
<accession>A0A4D6EI80</accession>
<dbReference type="EMBL" id="MK174290">
    <property type="protein sequence ID" value="QBZ81198.1"/>
    <property type="molecule type" value="Genomic_DNA"/>
</dbReference>
<reference evidence="2" key="1">
    <citation type="journal article" date="2019" name="Front. Microbiol.">
        <title>Pandoravirus Celtis Illustrates the Microevolution Processes at Work in the Giant Pandoraviridae Genomes.</title>
        <authorList>
            <person name="Legendre M."/>
            <person name="Alempic J.M."/>
            <person name="Philippe N."/>
            <person name="Lartigue A."/>
            <person name="Jeudy S."/>
            <person name="Poirot O."/>
            <person name="Ta N.T."/>
            <person name="Nin S."/>
            <person name="Coute Y."/>
            <person name="Abergel C."/>
            <person name="Claverie J.M."/>
        </authorList>
    </citation>
    <scope>NUCLEOTIDE SEQUENCE</scope>
</reference>
<protein>
    <submittedName>
        <fullName evidence="2">Uncharacterized protein</fullName>
    </submittedName>
</protein>
<evidence type="ECO:0000256" key="1">
    <source>
        <dbReference type="SAM" id="MobiDB-lite"/>
    </source>
</evidence>
<evidence type="ECO:0000313" key="3">
    <source>
        <dbReference type="Proteomes" id="UP001237152"/>
    </source>
</evidence>
<proteinExistence type="predicted"/>
<gene>
    <name evidence="2" type="ORF">pclt_cds_605</name>
</gene>
<feature type="compositionally biased region" description="Polar residues" evidence="1">
    <location>
        <begin position="326"/>
        <end position="342"/>
    </location>
</feature>
<sequence length="342" mass="36160">MVALEVVLLFSLTATVPRAWWVSLSRRTPGLSTPPSTALCACPRAQTRDKRPMTKRKRNKIEHYTARILSACVAMGGAAGRARQHAVCSLPFFFTRACARHLLLVLLMASLPGAPDALLACSTSTTRPSLSVVSPFERPCPSDNYLARQYGIVTKTKPVVLSEAERAVDADLAGLLALVEKHAALWSALPTLRVASERAGTALASVRSTLLVLTDALHAHNVARMCAILYGRDLGALAEAFCAPAPSRQGASEAAPPAVALQQCADADKVLFQRGLARALTGIRRLWIDAGNANTSGDTNDDDGSTTEHDGAHAETRVDGDDNANGDAQTGCVNTITTPDGT</sequence>
<dbReference type="Proteomes" id="UP001237152">
    <property type="component" value="Segment"/>
</dbReference>
<name>A0A4D6EI80_9VIRU</name>
<evidence type="ECO:0000313" key="2">
    <source>
        <dbReference type="EMBL" id="QBZ81198.1"/>
    </source>
</evidence>